<proteinExistence type="predicted"/>
<dbReference type="OrthoDB" id="10355325at2759"/>
<reference evidence="2 3" key="1">
    <citation type="submission" date="2017-12" db="EMBL/GenBank/DDBJ databases">
        <title>Comparative genomics of Botrytis spp.</title>
        <authorList>
            <person name="Valero-Jimenez C.A."/>
            <person name="Tapia P."/>
            <person name="Veloso J."/>
            <person name="Silva-Moreno E."/>
            <person name="Staats M."/>
            <person name="Valdes J.H."/>
            <person name="Van Kan J.A.L."/>
        </authorList>
    </citation>
    <scope>NUCLEOTIDE SEQUENCE [LARGE SCALE GENOMIC DNA]</scope>
    <source>
        <strain evidence="2 3">MUCL11595</strain>
    </source>
</reference>
<gene>
    <name evidence="2" type="ORF">BCON_0115g00120</name>
</gene>
<protein>
    <submittedName>
        <fullName evidence="2">Uncharacterized protein</fullName>
    </submittedName>
</protein>
<organism evidence="2 3">
    <name type="scientific">Botryotinia convoluta</name>
    <dbReference type="NCBI Taxonomy" id="54673"/>
    <lineage>
        <taxon>Eukaryota</taxon>
        <taxon>Fungi</taxon>
        <taxon>Dikarya</taxon>
        <taxon>Ascomycota</taxon>
        <taxon>Pezizomycotina</taxon>
        <taxon>Leotiomycetes</taxon>
        <taxon>Helotiales</taxon>
        <taxon>Sclerotiniaceae</taxon>
        <taxon>Botryotinia</taxon>
    </lineage>
</organism>
<evidence type="ECO:0000313" key="3">
    <source>
        <dbReference type="Proteomes" id="UP000297527"/>
    </source>
</evidence>
<dbReference type="Proteomes" id="UP000297527">
    <property type="component" value="Unassembled WGS sequence"/>
</dbReference>
<sequence>MKEALIYRILEDVSVAVRTGHGTWDEVGSCMISALTVSENDTGPFNGRIDNHVESKSDISEEDKMNDDRTFASSQPPSKAGTSKA</sequence>
<evidence type="ECO:0000256" key="1">
    <source>
        <dbReference type="SAM" id="MobiDB-lite"/>
    </source>
</evidence>
<dbReference type="EMBL" id="PQXN01000115">
    <property type="protein sequence ID" value="TGO53929.1"/>
    <property type="molecule type" value="Genomic_DNA"/>
</dbReference>
<feature type="compositionally biased region" description="Basic and acidic residues" evidence="1">
    <location>
        <begin position="49"/>
        <end position="70"/>
    </location>
</feature>
<evidence type="ECO:0000313" key="2">
    <source>
        <dbReference type="EMBL" id="TGO53929.1"/>
    </source>
</evidence>
<accession>A0A4Z1HXH8</accession>
<name>A0A4Z1HXH8_9HELO</name>
<keyword evidence="3" id="KW-1185">Reference proteome</keyword>
<feature type="region of interest" description="Disordered" evidence="1">
    <location>
        <begin position="43"/>
        <end position="85"/>
    </location>
</feature>
<comment type="caution">
    <text evidence="2">The sequence shown here is derived from an EMBL/GenBank/DDBJ whole genome shotgun (WGS) entry which is preliminary data.</text>
</comment>
<dbReference type="AlphaFoldDB" id="A0A4Z1HXH8"/>
<feature type="compositionally biased region" description="Polar residues" evidence="1">
    <location>
        <begin position="71"/>
        <end position="85"/>
    </location>
</feature>